<dbReference type="GO" id="GO:0003677">
    <property type="term" value="F:DNA binding"/>
    <property type="evidence" value="ECO:0007669"/>
    <property type="project" value="UniProtKB-KW"/>
</dbReference>
<dbReference type="RefSeq" id="WP_076400734.1">
    <property type="nucleotide sequence ID" value="NZ_FTOA01000004.1"/>
</dbReference>
<evidence type="ECO:0000313" key="6">
    <source>
        <dbReference type="Proteomes" id="UP000185678"/>
    </source>
</evidence>
<name>A0A1N7MRS6_9PROT</name>
<dbReference type="InterPro" id="IPR036388">
    <property type="entry name" value="WH-like_DNA-bd_sf"/>
</dbReference>
<dbReference type="Pfam" id="PF01047">
    <property type="entry name" value="MarR"/>
    <property type="match status" value="1"/>
</dbReference>
<keyword evidence="2 5" id="KW-0238">DNA-binding</keyword>
<accession>A0A1N7MRS6</accession>
<dbReference type="GO" id="GO:0003700">
    <property type="term" value="F:DNA-binding transcription factor activity"/>
    <property type="evidence" value="ECO:0007669"/>
    <property type="project" value="InterPro"/>
</dbReference>
<dbReference type="EMBL" id="FTOA01000004">
    <property type="protein sequence ID" value="SIS88762.1"/>
    <property type="molecule type" value="Genomic_DNA"/>
</dbReference>
<dbReference type="Gene3D" id="1.10.10.10">
    <property type="entry name" value="Winged helix-like DNA-binding domain superfamily/Winged helix DNA-binding domain"/>
    <property type="match status" value="1"/>
</dbReference>
<feature type="domain" description="HTH marR-type" evidence="4">
    <location>
        <begin position="26"/>
        <end position="157"/>
    </location>
</feature>
<evidence type="ECO:0000256" key="1">
    <source>
        <dbReference type="ARBA" id="ARBA00023015"/>
    </source>
</evidence>
<sequence>MNSSITHRVTADQTEISDTQALFQLEDQTSQLLRRAHQRATALFLSDLGPGAFTPPQFAALYKLYEQGSVSQNSLGRMIAMDAATMQGVVRRLHERGMVNRTPDAIDRRRIQLSLTAEGREAVELALEGAQAVEREILAPLNSREQATFLRLLRRLA</sequence>
<dbReference type="OrthoDB" id="9814496at2"/>
<dbReference type="PANTHER" id="PTHR42756:SF1">
    <property type="entry name" value="TRANSCRIPTIONAL REPRESSOR OF EMRAB OPERON"/>
    <property type="match status" value="1"/>
</dbReference>
<dbReference type="AlphaFoldDB" id="A0A1N7MRS6"/>
<evidence type="ECO:0000256" key="3">
    <source>
        <dbReference type="ARBA" id="ARBA00023163"/>
    </source>
</evidence>
<dbReference type="PRINTS" id="PR00598">
    <property type="entry name" value="HTHMARR"/>
</dbReference>
<protein>
    <submittedName>
        <fullName evidence="5">DNA-binding transcriptional regulator, MarR family</fullName>
    </submittedName>
</protein>
<evidence type="ECO:0000259" key="4">
    <source>
        <dbReference type="PROSITE" id="PS50995"/>
    </source>
</evidence>
<evidence type="ECO:0000256" key="2">
    <source>
        <dbReference type="ARBA" id="ARBA00023125"/>
    </source>
</evidence>
<dbReference type="STRING" id="80876.SAMN05421779_104304"/>
<gene>
    <name evidence="5" type="ORF">SAMN05421779_104304</name>
</gene>
<keyword evidence="6" id="KW-1185">Reference proteome</keyword>
<keyword evidence="1" id="KW-0805">Transcription regulation</keyword>
<dbReference type="SMART" id="SM00347">
    <property type="entry name" value="HTH_MARR"/>
    <property type="match status" value="1"/>
</dbReference>
<dbReference type="InterPro" id="IPR036390">
    <property type="entry name" value="WH_DNA-bd_sf"/>
</dbReference>
<organism evidence="5 6">
    <name type="scientific">Insolitispirillum peregrinum</name>
    <dbReference type="NCBI Taxonomy" id="80876"/>
    <lineage>
        <taxon>Bacteria</taxon>
        <taxon>Pseudomonadati</taxon>
        <taxon>Pseudomonadota</taxon>
        <taxon>Alphaproteobacteria</taxon>
        <taxon>Rhodospirillales</taxon>
        <taxon>Novispirillaceae</taxon>
        <taxon>Insolitispirillum</taxon>
    </lineage>
</organism>
<reference evidence="5 6" key="1">
    <citation type="submission" date="2017-01" db="EMBL/GenBank/DDBJ databases">
        <authorList>
            <person name="Mah S.A."/>
            <person name="Swanson W.J."/>
            <person name="Moy G.W."/>
            <person name="Vacquier V.D."/>
        </authorList>
    </citation>
    <scope>NUCLEOTIDE SEQUENCE [LARGE SCALE GENOMIC DNA]</scope>
    <source>
        <strain evidence="5 6">DSM 11589</strain>
    </source>
</reference>
<dbReference type="PANTHER" id="PTHR42756">
    <property type="entry name" value="TRANSCRIPTIONAL REGULATOR, MARR"/>
    <property type="match status" value="1"/>
</dbReference>
<dbReference type="PROSITE" id="PS50995">
    <property type="entry name" value="HTH_MARR_2"/>
    <property type="match status" value="1"/>
</dbReference>
<dbReference type="InterPro" id="IPR000835">
    <property type="entry name" value="HTH_MarR-typ"/>
</dbReference>
<keyword evidence="3" id="KW-0804">Transcription</keyword>
<proteinExistence type="predicted"/>
<evidence type="ECO:0000313" key="5">
    <source>
        <dbReference type="EMBL" id="SIS88762.1"/>
    </source>
</evidence>
<dbReference type="Proteomes" id="UP000185678">
    <property type="component" value="Unassembled WGS sequence"/>
</dbReference>
<dbReference type="SUPFAM" id="SSF46785">
    <property type="entry name" value="Winged helix' DNA-binding domain"/>
    <property type="match status" value="1"/>
</dbReference>